<accession>A0ABT3P7R0</accession>
<dbReference type="InterPro" id="IPR002765">
    <property type="entry name" value="UPF0145_YbjQ-like"/>
</dbReference>
<dbReference type="EMBL" id="JAPFRD010000010">
    <property type="protein sequence ID" value="MCW8108803.1"/>
    <property type="molecule type" value="Genomic_DNA"/>
</dbReference>
<evidence type="ECO:0000256" key="1">
    <source>
        <dbReference type="ARBA" id="ARBA00010751"/>
    </source>
</evidence>
<evidence type="ECO:0000256" key="2">
    <source>
        <dbReference type="HAMAP-Rule" id="MF_00338"/>
    </source>
</evidence>
<dbReference type="HAMAP" id="MF_00338">
    <property type="entry name" value="UPF0145"/>
    <property type="match status" value="1"/>
</dbReference>
<dbReference type="RefSeq" id="WP_265617538.1">
    <property type="nucleotide sequence ID" value="NZ_JAPFRD010000010.1"/>
</dbReference>
<keyword evidence="4" id="KW-1185">Reference proteome</keyword>
<reference evidence="3" key="1">
    <citation type="submission" date="2022-11" db="EMBL/GenBank/DDBJ databases">
        <title>Alteromonas sp. nov., isolated from sea water of the Qingdao.</title>
        <authorList>
            <person name="Wang Q."/>
        </authorList>
    </citation>
    <scope>NUCLEOTIDE SEQUENCE</scope>
    <source>
        <strain evidence="3">ASW11-7</strain>
    </source>
</reference>
<comment type="similarity">
    <text evidence="1 2">Belongs to the UPF0145 family.</text>
</comment>
<organism evidence="3 4">
    <name type="scientific">Alteromonas aquimaris</name>
    <dbReference type="NCBI Taxonomy" id="2998417"/>
    <lineage>
        <taxon>Bacteria</taxon>
        <taxon>Pseudomonadati</taxon>
        <taxon>Pseudomonadota</taxon>
        <taxon>Gammaproteobacteria</taxon>
        <taxon>Alteromonadales</taxon>
        <taxon>Alteromonadaceae</taxon>
        <taxon>Alteromonas/Salinimonas group</taxon>
        <taxon>Alteromonas</taxon>
    </lineage>
</organism>
<proteinExistence type="inferred from homology"/>
<comment type="caution">
    <text evidence="3">The sequence shown here is derived from an EMBL/GenBank/DDBJ whole genome shotgun (WGS) entry which is preliminary data.</text>
</comment>
<dbReference type="PANTHER" id="PTHR34068">
    <property type="entry name" value="UPF0145 PROTEIN YBJQ"/>
    <property type="match status" value="1"/>
</dbReference>
<sequence>MIITTTPSLDGKKIEHYYGIVVGEAVMGANIVKDIFASIRDIVGGRSGSYEDELTKARQIAFTELSNEARAMGANAVVGVDIDYEVLGDKGSMLMVSISGTAVKVVDA</sequence>
<evidence type="ECO:0000313" key="4">
    <source>
        <dbReference type="Proteomes" id="UP001142810"/>
    </source>
</evidence>
<dbReference type="PANTHER" id="PTHR34068:SF1">
    <property type="entry name" value="UPF0145 PROTEIN YBJQ"/>
    <property type="match status" value="1"/>
</dbReference>
<dbReference type="Gene3D" id="3.30.110.70">
    <property type="entry name" value="Hypothetical protein apc22750. Chain B"/>
    <property type="match status" value="1"/>
</dbReference>
<dbReference type="NCBIfam" id="NF002776">
    <property type="entry name" value="PRK02877.1"/>
    <property type="match status" value="1"/>
</dbReference>
<gene>
    <name evidence="3" type="ORF">OPS25_09890</name>
</gene>
<evidence type="ECO:0000313" key="3">
    <source>
        <dbReference type="EMBL" id="MCW8108803.1"/>
    </source>
</evidence>
<dbReference type="SUPFAM" id="SSF117782">
    <property type="entry name" value="YbjQ-like"/>
    <property type="match status" value="1"/>
</dbReference>
<dbReference type="InterPro" id="IPR035439">
    <property type="entry name" value="UPF0145_dom_sf"/>
</dbReference>
<dbReference type="Proteomes" id="UP001142810">
    <property type="component" value="Unassembled WGS sequence"/>
</dbReference>
<protein>
    <recommendedName>
        <fullName evidence="2">UPF0145 protein OPS25_09890</fullName>
    </recommendedName>
</protein>
<dbReference type="Pfam" id="PF01906">
    <property type="entry name" value="YbjQ_1"/>
    <property type="match status" value="1"/>
</dbReference>
<name>A0ABT3P7R0_9ALTE</name>